<evidence type="ECO:0000313" key="2">
    <source>
        <dbReference type="Proteomes" id="UP001234989"/>
    </source>
</evidence>
<keyword evidence="2" id="KW-1185">Reference proteome</keyword>
<protein>
    <submittedName>
        <fullName evidence="1">Uncharacterized protein</fullName>
    </submittedName>
</protein>
<proteinExistence type="predicted"/>
<sequence length="34" mass="3964">MFRRGNKDTVERNAEKGIYGGDLRTVGPLTLRRW</sequence>
<gene>
    <name evidence="1" type="ORF">MTR67_051493</name>
</gene>
<dbReference type="AlphaFoldDB" id="A0AAF0V7G7"/>
<name>A0AAF0V7G7_SOLVR</name>
<organism evidence="1 2">
    <name type="scientific">Solanum verrucosum</name>
    <dbReference type="NCBI Taxonomy" id="315347"/>
    <lineage>
        <taxon>Eukaryota</taxon>
        <taxon>Viridiplantae</taxon>
        <taxon>Streptophyta</taxon>
        <taxon>Embryophyta</taxon>
        <taxon>Tracheophyta</taxon>
        <taxon>Spermatophyta</taxon>
        <taxon>Magnoliopsida</taxon>
        <taxon>eudicotyledons</taxon>
        <taxon>Gunneridae</taxon>
        <taxon>Pentapetalae</taxon>
        <taxon>asterids</taxon>
        <taxon>lamiids</taxon>
        <taxon>Solanales</taxon>
        <taxon>Solanaceae</taxon>
        <taxon>Solanoideae</taxon>
        <taxon>Solaneae</taxon>
        <taxon>Solanum</taxon>
    </lineage>
</organism>
<accession>A0AAF0V7G7</accession>
<dbReference type="EMBL" id="CP133623">
    <property type="protein sequence ID" value="WMV58108.1"/>
    <property type="molecule type" value="Genomic_DNA"/>
</dbReference>
<reference evidence="1" key="1">
    <citation type="submission" date="2023-08" db="EMBL/GenBank/DDBJ databases">
        <title>A de novo genome assembly of Solanum verrucosum Schlechtendal, a Mexican diploid species geographically isolated from the other diploid A-genome species in potato relatives.</title>
        <authorList>
            <person name="Hosaka K."/>
        </authorList>
    </citation>
    <scope>NUCLEOTIDE SEQUENCE</scope>
    <source>
        <tissue evidence="1">Young leaves</tissue>
    </source>
</reference>
<evidence type="ECO:0000313" key="1">
    <source>
        <dbReference type="EMBL" id="WMV58108.1"/>
    </source>
</evidence>
<dbReference type="Proteomes" id="UP001234989">
    <property type="component" value="Chromosome 12"/>
</dbReference>